<protein>
    <recommendedName>
        <fullName evidence="2">Beta-lactamase-related domain-containing protein</fullName>
    </recommendedName>
</protein>
<dbReference type="Proteomes" id="UP001161391">
    <property type="component" value="Unassembled WGS sequence"/>
</dbReference>
<accession>A0ABQ5V9Q6</accession>
<feature type="chain" id="PRO_5046499412" description="Beta-lactamase-related domain-containing protein" evidence="1">
    <location>
        <begin position="26"/>
        <end position="405"/>
    </location>
</feature>
<evidence type="ECO:0000259" key="2">
    <source>
        <dbReference type="Pfam" id="PF00144"/>
    </source>
</evidence>
<evidence type="ECO:0000256" key="1">
    <source>
        <dbReference type="SAM" id="SignalP"/>
    </source>
</evidence>
<sequence>MTLTRRENISLLAAAMGAVAVSACASTADSKIVLDKPAPLGGLGVIVVQDGQRVLDHVSGFASGLDATENRAKRPFLSSTPFRAASMSKVVVVMTARAMAKAGQLDMDVDISGPMGMSLRHPDYPNVPVTLRHILSHRSGISDPAVYWTMPDGDIRALLSTDMFKGGRPGDWFEYANVNYGIAATVMESLSGERLDQLTQNYVLGPLGLDAGFNWAGVSDAKRRSGATLYRQVDGDMKIQTDGPDMLEGTNPVFYGDNADFDIKTYEPGKNGTLLSPQGGLRASLDDLLILAKALGDNPDLHEADWIFDGQNGAAEDSHFVSFGPGLYVYPPELSPIPGQLMIGHHGSAYGLYGGMWHLPQMNAQIVHVVTATPEPPKPYHAGPPSIAAESRELLDMAMAALNLS</sequence>
<dbReference type="PROSITE" id="PS51257">
    <property type="entry name" value="PROKAR_LIPOPROTEIN"/>
    <property type="match status" value="1"/>
</dbReference>
<comment type="caution">
    <text evidence="3">The sequence shown here is derived from an EMBL/GenBank/DDBJ whole genome shotgun (WGS) entry which is preliminary data.</text>
</comment>
<name>A0ABQ5V9Q6_9PROT</name>
<reference evidence="3" key="1">
    <citation type="journal article" date="2014" name="Int. J. Syst. Evol. Microbiol.">
        <title>Complete genome of a new Firmicutes species belonging to the dominant human colonic microbiota ('Ruminococcus bicirculans') reveals two chromosomes and a selective capacity to utilize plant glucans.</title>
        <authorList>
            <consortium name="NISC Comparative Sequencing Program"/>
            <person name="Wegmann U."/>
            <person name="Louis P."/>
            <person name="Goesmann A."/>
            <person name="Henrissat B."/>
            <person name="Duncan S.H."/>
            <person name="Flint H.J."/>
        </authorList>
    </citation>
    <scope>NUCLEOTIDE SEQUENCE</scope>
    <source>
        <strain evidence="3">NBRC 108219</strain>
    </source>
</reference>
<dbReference type="RefSeq" id="WP_284390509.1">
    <property type="nucleotide sequence ID" value="NZ_BSNK01000002.1"/>
</dbReference>
<dbReference type="PANTHER" id="PTHR43283">
    <property type="entry name" value="BETA-LACTAMASE-RELATED"/>
    <property type="match status" value="1"/>
</dbReference>
<evidence type="ECO:0000313" key="3">
    <source>
        <dbReference type="EMBL" id="GLQ24271.1"/>
    </source>
</evidence>
<dbReference type="InterPro" id="IPR012338">
    <property type="entry name" value="Beta-lactam/transpept-like"/>
</dbReference>
<organism evidence="3 4">
    <name type="scientific">Algimonas ampicilliniresistens</name>
    <dbReference type="NCBI Taxonomy" id="1298735"/>
    <lineage>
        <taxon>Bacteria</taxon>
        <taxon>Pseudomonadati</taxon>
        <taxon>Pseudomonadota</taxon>
        <taxon>Alphaproteobacteria</taxon>
        <taxon>Maricaulales</taxon>
        <taxon>Robiginitomaculaceae</taxon>
        <taxon>Algimonas</taxon>
    </lineage>
</organism>
<dbReference type="EMBL" id="BSNK01000002">
    <property type="protein sequence ID" value="GLQ24271.1"/>
    <property type="molecule type" value="Genomic_DNA"/>
</dbReference>
<keyword evidence="1" id="KW-0732">Signal</keyword>
<dbReference type="InterPro" id="IPR050789">
    <property type="entry name" value="Diverse_Enzym_Activities"/>
</dbReference>
<feature type="signal peptide" evidence="1">
    <location>
        <begin position="1"/>
        <end position="25"/>
    </location>
</feature>
<reference evidence="3" key="2">
    <citation type="submission" date="2023-01" db="EMBL/GenBank/DDBJ databases">
        <title>Draft genome sequence of Algimonas ampicilliniresistens strain NBRC 108219.</title>
        <authorList>
            <person name="Sun Q."/>
            <person name="Mori K."/>
        </authorList>
    </citation>
    <scope>NUCLEOTIDE SEQUENCE</scope>
    <source>
        <strain evidence="3">NBRC 108219</strain>
    </source>
</reference>
<feature type="domain" description="Beta-lactamase-related" evidence="2">
    <location>
        <begin position="41"/>
        <end position="376"/>
    </location>
</feature>
<evidence type="ECO:0000313" key="4">
    <source>
        <dbReference type="Proteomes" id="UP001161391"/>
    </source>
</evidence>
<dbReference type="Gene3D" id="3.40.710.10">
    <property type="entry name" value="DD-peptidase/beta-lactamase superfamily"/>
    <property type="match status" value="1"/>
</dbReference>
<keyword evidence="4" id="KW-1185">Reference proteome</keyword>
<dbReference type="InterPro" id="IPR001466">
    <property type="entry name" value="Beta-lactam-related"/>
</dbReference>
<dbReference type="SUPFAM" id="SSF56601">
    <property type="entry name" value="beta-lactamase/transpeptidase-like"/>
    <property type="match status" value="1"/>
</dbReference>
<proteinExistence type="predicted"/>
<gene>
    <name evidence="3" type="ORF">GCM10007853_21450</name>
</gene>
<dbReference type="PANTHER" id="PTHR43283:SF3">
    <property type="entry name" value="BETA-LACTAMASE FAMILY PROTEIN (AFU_ORTHOLOGUE AFUA_5G07500)"/>
    <property type="match status" value="1"/>
</dbReference>
<dbReference type="Pfam" id="PF00144">
    <property type="entry name" value="Beta-lactamase"/>
    <property type="match status" value="1"/>
</dbReference>